<evidence type="ECO:0000256" key="9">
    <source>
        <dbReference type="SAM" id="Phobius"/>
    </source>
</evidence>
<proteinExistence type="inferred from homology"/>
<dbReference type="AlphaFoldDB" id="E4RKI8"/>
<evidence type="ECO:0000313" key="11">
    <source>
        <dbReference type="EMBL" id="ADQ14697.1"/>
    </source>
</evidence>
<dbReference type="PANTHER" id="PTHR30625">
    <property type="entry name" value="PROTEIN TOLQ"/>
    <property type="match status" value="1"/>
</dbReference>
<dbReference type="KEGG" id="has:Halsa_1269"/>
<evidence type="ECO:0000256" key="2">
    <source>
        <dbReference type="ARBA" id="ARBA00022448"/>
    </source>
</evidence>
<evidence type="ECO:0000259" key="10">
    <source>
        <dbReference type="Pfam" id="PF01618"/>
    </source>
</evidence>
<dbReference type="GO" id="GO:0017038">
    <property type="term" value="P:protein import"/>
    <property type="evidence" value="ECO:0007669"/>
    <property type="project" value="TreeGrafter"/>
</dbReference>
<evidence type="ECO:0000313" key="12">
    <source>
        <dbReference type="Proteomes" id="UP000007434"/>
    </source>
</evidence>
<accession>E4RKI8</accession>
<comment type="subcellular location">
    <subcellularLocation>
        <location evidence="1">Cell membrane</location>
        <topology evidence="1">Multi-pass membrane protein</topology>
    </subcellularLocation>
    <subcellularLocation>
        <location evidence="8">Membrane</location>
        <topology evidence="8">Multi-pass membrane protein</topology>
    </subcellularLocation>
</comment>
<keyword evidence="7 9" id="KW-0472">Membrane</keyword>
<protein>
    <submittedName>
        <fullName evidence="11">MotA/TolQ/ExbB proton channel</fullName>
    </submittedName>
</protein>
<dbReference type="Pfam" id="PF01618">
    <property type="entry name" value="MotA_ExbB"/>
    <property type="match status" value="1"/>
</dbReference>
<evidence type="ECO:0000256" key="7">
    <source>
        <dbReference type="ARBA" id="ARBA00023136"/>
    </source>
</evidence>
<dbReference type="EMBL" id="CP002304">
    <property type="protein sequence ID" value="ADQ14697.1"/>
    <property type="molecule type" value="Genomic_DNA"/>
</dbReference>
<evidence type="ECO:0000256" key="3">
    <source>
        <dbReference type="ARBA" id="ARBA00022475"/>
    </source>
</evidence>
<keyword evidence="6 9" id="KW-1133">Transmembrane helix</keyword>
<keyword evidence="3" id="KW-1003">Cell membrane</keyword>
<dbReference type="InterPro" id="IPR050790">
    <property type="entry name" value="ExbB/TolQ_transport"/>
</dbReference>
<evidence type="ECO:0000256" key="4">
    <source>
        <dbReference type="ARBA" id="ARBA00022692"/>
    </source>
</evidence>
<keyword evidence="5 8" id="KW-0653">Protein transport</keyword>
<dbReference type="Proteomes" id="UP000007434">
    <property type="component" value="Chromosome"/>
</dbReference>
<keyword evidence="4 9" id="KW-0812">Transmembrane</keyword>
<evidence type="ECO:0000256" key="5">
    <source>
        <dbReference type="ARBA" id="ARBA00022927"/>
    </source>
</evidence>
<dbReference type="GO" id="GO:0005886">
    <property type="term" value="C:plasma membrane"/>
    <property type="evidence" value="ECO:0007669"/>
    <property type="project" value="UniProtKB-SubCell"/>
</dbReference>
<feature type="transmembrane region" description="Helical" evidence="9">
    <location>
        <begin position="130"/>
        <end position="152"/>
    </location>
</feature>
<feature type="transmembrane region" description="Helical" evidence="9">
    <location>
        <begin position="22"/>
        <end position="48"/>
    </location>
</feature>
<reference evidence="11 12" key="2">
    <citation type="journal article" date="2011" name="J. Bacteriol.">
        <title>Complete Genome Sequence of the Haloalkaliphilic, Hydrogen Producing Halanaerobium hydrogenoformans.</title>
        <authorList>
            <person name="Brown S.D."/>
            <person name="Begemann M.B."/>
            <person name="Mormile M.R."/>
            <person name="Wall J.D."/>
            <person name="Han C.S."/>
            <person name="Goodwin L.A."/>
            <person name="Pitluck S."/>
            <person name="Land M.L."/>
            <person name="Hauser L.J."/>
            <person name="Elias D.A."/>
        </authorList>
    </citation>
    <scope>NUCLEOTIDE SEQUENCE [LARGE SCALE GENOMIC DNA]</scope>
    <source>
        <strain evidence="12">sapolanicus</strain>
    </source>
</reference>
<dbReference type="eggNOG" id="COG0811">
    <property type="taxonomic scope" value="Bacteria"/>
</dbReference>
<keyword evidence="2 8" id="KW-0813">Transport</keyword>
<sequence length="232" mass="25338">MKLNKLKYNDLRGVIGLNFTRFFNLFTLGGPMTLPLLIASVFSLAVIIEKTIFFARNKDNNFRLIKRIEILVEEGDILSALNELKGKKSTNAKLISTALAHNSEDPARLREVLQAVGEDEIKKMEKHLPILDVVAMISPLLGLLGTVIGIISSFNILGTAAGAANPAQISSGIAAALISTALGLIIAIPTAIFYSYFSHMVERKAHNMNLSMVEIIDVVSNNRGEENVQKYS</sequence>
<dbReference type="InterPro" id="IPR002898">
    <property type="entry name" value="MotA_ExbB_proton_chnl"/>
</dbReference>
<feature type="transmembrane region" description="Helical" evidence="9">
    <location>
        <begin position="172"/>
        <end position="197"/>
    </location>
</feature>
<name>E4RKI8_HALHG</name>
<evidence type="ECO:0000256" key="8">
    <source>
        <dbReference type="RuleBase" id="RU004057"/>
    </source>
</evidence>
<feature type="domain" description="MotA/TolQ/ExbB proton channel" evidence="10">
    <location>
        <begin position="90"/>
        <end position="208"/>
    </location>
</feature>
<dbReference type="PANTHER" id="PTHR30625:SF15">
    <property type="entry name" value="BIOPOLYMER TRANSPORT PROTEIN EXBB"/>
    <property type="match status" value="1"/>
</dbReference>
<organism evidence="11 12">
    <name type="scientific">Halanaerobium hydrogeniformans</name>
    <name type="common">Halanaerobium sp. (strain sapolanicus)</name>
    <dbReference type="NCBI Taxonomy" id="656519"/>
    <lineage>
        <taxon>Bacteria</taxon>
        <taxon>Bacillati</taxon>
        <taxon>Bacillota</taxon>
        <taxon>Clostridia</taxon>
        <taxon>Halanaerobiales</taxon>
        <taxon>Halanaerobiaceae</taxon>
        <taxon>Halanaerobium</taxon>
    </lineage>
</organism>
<evidence type="ECO:0000256" key="1">
    <source>
        <dbReference type="ARBA" id="ARBA00004651"/>
    </source>
</evidence>
<evidence type="ECO:0000256" key="6">
    <source>
        <dbReference type="ARBA" id="ARBA00022989"/>
    </source>
</evidence>
<comment type="similarity">
    <text evidence="8">Belongs to the exbB/tolQ family.</text>
</comment>
<dbReference type="HOGENOM" id="CLU_053325_4_5_9"/>
<keyword evidence="12" id="KW-1185">Reference proteome</keyword>
<dbReference type="STRING" id="656519.Halsa_1269"/>
<reference evidence="11 12" key="1">
    <citation type="submission" date="2010-11" db="EMBL/GenBank/DDBJ databases">
        <title>Complete sequence of Halanaerobium sp. sapolanicus.</title>
        <authorList>
            <consortium name="US DOE Joint Genome Institute"/>
            <person name="Lucas S."/>
            <person name="Copeland A."/>
            <person name="Lapidus A."/>
            <person name="Cheng J.-F."/>
            <person name="Bruce D."/>
            <person name="Goodwin L."/>
            <person name="Pitluck S."/>
            <person name="Davenport K."/>
            <person name="Detter J.C."/>
            <person name="Han C."/>
            <person name="Tapia R."/>
            <person name="Land M."/>
            <person name="Hauser L."/>
            <person name="Jeffries C."/>
            <person name="Kyrpides N."/>
            <person name="Ivanova N."/>
            <person name="Mikhailova N."/>
            <person name="Begemann M.B."/>
            <person name="Mormile M.R."/>
            <person name="Wall J.D."/>
            <person name="Elias D.A."/>
            <person name="Woyke T."/>
        </authorList>
    </citation>
    <scope>NUCLEOTIDE SEQUENCE [LARGE SCALE GENOMIC DNA]</scope>
    <source>
        <strain evidence="12">sapolanicus</strain>
    </source>
</reference>
<gene>
    <name evidence="11" type="ordered locus">Halsa_1269</name>
</gene>